<dbReference type="VEuPathDB" id="FungiDB:HMPREF1541_11012"/>
<dbReference type="EMBL" id="KB822717">
    <property type="protein sequence ID" value="ETN43881.1"/>
    <property type="molecule type" value="Genomic_DNA"/>
</dbReference>
<dbReference type="InParanoid" id="W2S5C0"/>
<accession>W2S5C0</accession>
<sequence>MSISARPKQREISPEAIAKYGLRVDEIMPTCLPSTVKYSDDLGFYTQYERYRYSELQGFLVNNVAFKPLTDISFPHQPGNGLFLASRRDRPDQDTYFYSAQLEHRGIPTTKSQEVAKIRLFLAPDNASLDSDLEWTRDELMIRLQHADKDPNYHRRFIPGEDRPVQAPPVSSFFRRLYEQPTSLTNNAISDLATKKLQELDKQLSPNKTINNPALILGRYNLVCYGLNTSERTVGQWKSTCEVVITLWQPTRQLYGRYRMNTKHGVFTLPLPSSFSTKSRACSIAFEDFTGVWHLADEEGASIAFLSSELIVLGPAFRGGLSKDKKGSSGEELFGVRESCRDFGFVSTYFARLDGMERPGLFKRMWEAVKDEASK</sequence>
<name>W2S5C0_CYPE1</name>
<reference evidence="1 2" key="1">
    <citation type="submission" date="2013-03" db="EMBL/GenBank/DDBJ databases">
        <title>The Genome Sequence of Phialophora europaea CBS 101466.</title>
        <authorList>
            <consortium name="The Broad Institute Genomics Platform"/>
            <person name="Cuomo C."/>
            <person name="de Hoog S."/>
            <person name="Gorbushina A."/>
            <person name="Walker B."/>
            <person name="Young S.K."/>
            <person name="Zeng Q."/>
            <person name="Gargeya S."/>
            <person name="Fitzgerald M."/>
            <person name="Haas B."/>
            <person name="Abouelleil A."/>
            <person name="Allen A.W."/>
            <person name="Alvarado L."/>
            <person name="Arachchi H.M."/>
            <person name="Berlin A.M."/>
            <person name="Chapman S.B."/>
            <person name="Gainer-Dewar J."/>
            <person name="Goldberg J."/>
            <person name="Griggs A."/>
            <person name="Gujja S."/>
            <person name="Hansen M."/>
            <person name="Howarth C."/>
            <person name="Imamovic A."/>
            <person name="Ireland A."/>
            <person name="Larimer J."/>
            <person name="McCowan C."/>
            <person name="Murphy C."/>
            <person name="Pearson M."/>
            <person name="Poon T.W."/>
            <person name="Priest M."/>
            <person name="Roberts A."/>
            <person name="Saif S."/>
            <person name="Shea T."/>
            <person name="Sisk P."/>
            <person name="Sykes S."/>
            <person name="Wortman J."/>
            <person name="Nusbaum C."/>
            <person name="Birren B."/>
        </authorList>
    </citation>
    <scope>NUCLEOTIDE SEQUENCE [LARGE SCALE GENOMIC DNA]</scope>
    <source>
        <strain evidence="1 2">CBS 101466</strain>
    </source>
</reference>
<dbReference type="HOGENOM" id="CLU_737738_0_0_1"/>
<keyword evidence="2" id="KW-1185">Reference proteome</keyword>
<gene>
    <name evidence="1" type="ORF">HMPREF1541_11012</name>
</gene>
<protein>
    <submittedName>
        <fullName evidence="1">Uncharacterized protein</fullName>
    </submittedName>
</protein>
<organism evidence="1 2">
    <name type="scientific">Cyphellophora europaea (strain CBS 101466)</name>
    <name type="common">Phialophora europaea</name>
    <dbReference type="NCBI Taxonomy" id="1220924"/>
    <lineage>
        <taxon>Eukaryota</taxon>
        <taxon>Fungi</taxon>
        <taxon>Dikarya</taxon>
        <taxon>Ascomycota</taxon>
        <taxon>Pezizomycotina</taxon>
        <taxon>Eurotiomycetes</taxon>
        <taxon>Chaetothyriomycetidae</taxon>
        <taxon>Chaetothyriales</taxon>
        <taxon>Cyphellophoraceae</taxon>
        <taxon>Cyphellophora</taxon>
    </lineage>
</organism>
<proteinExistence type="predicted"/>
<evidence type="ECO:0000313" key="1">
    <source>
        <dbReference type="EMBL" id="ETN43881.1"/>
    </source>
</evidence>
<dbReference type="Proteomes" id="UP000030752">
    <property type="component" value="Unassembled WGS sequence"/>
</dbReference>
<dbReference type="GeneID" id="19978351"/>
<dbReference type="RefSeq" id="XP_008713903.1">
    <property type="nucleotide sequence ID" value="XM_008715681.1"/>
</dbReference>
<dbReference type="AlphaFoldDB" id="W2S5C0"/>
<evidence type="ECO:0000313" key="2">
    <source>
        <dbReference type="Proteomes" id="UP000030752"/>
    </source>
</evidence>